<proteinExistence type="inferred from homology"/>
<dbReference type="OrthoDB" id="9804721at2"/>
<dbReference type="EMBL" id="FODE01000031">
    <property type="protein sequence ID" value="SEO05300.1"/>
    <property type="molecule type" value="Genomic_DNA"/>
</dbReference>
<evidence type="ECO:0000313" key="4">
    <source>
        <dbReference type="Proteomes" id="UP000199054"/>
    </source>
</evidence>
<dbReference type="Pfam" id="PF00582">
    <property type="entry name" value="Usp"/>
    <property type="match status" value="1"/>
</dbReference>
<evidence type="ECO:0000259" key="2">
    <source>
        <dbReference type="Pfam" id="PF00582"/>
    </source>
</evidence>
<evidence type="ECO:0000313" key="3">
    <source>
        <dbReference type="EMBL" id="SEO05300.1"/>
    </source>
</evidence>
<comment type="similarity">
    <text evidence="1">Belongs to the universal stress protein A family.</text>
</comment>
<dbReference type="CDD" id="cd00293">
    <property type="entry name" value="USP-like"/>
    <property type="match status" value="1"/>
</dbReference>
<dbReference type="STRING" id="34002.SAMN04489859_103132"/>
<dbReference type="RefSeq" id="WP_090615367.1">
    <property type="nucleotide sequence ID" value="NZ_CP067124.1"/>
</dbReference>
<organism evidence="3 4">
    <name type="scientific">Paracoccus alcaliphilus</name>
    <dbReference type="NCBI Taxonomy" id="34002"/>
    <lineage>
        <taxon>Bacteria</taxon>
        <taxon>Pseudomonadati</taxon>
        <taxon>Pseudomonadota</taxon>
        <taxon>Alphaproteobacteria</taxon>
        <taxon>Rhodobacterales</taxon>
        <taxon>Paracoccaceae</taxon>
        <taxon>Paracoccus</taxon>
    </lineage>
</organism>
<dbReference type="Proteomes" id="UP000199054">
    <property type="component" value="Unassembled WGS sequence"/>
</dbReference>
<name>A0A1H8LJF8_9RHOB</name>
<dbReference type="SUPFAM" id="SSF52402">
    <property type="entry name" value="Adenine nucleotide alpha hydrolases-like"/>
    <property type="match status" value="1"/>
</dbReference>
<sequence>MAYKTILTIVTDTRELQQLDAAADMAIREDGHLEVLCLGINPIEAGYFFPGGAPYAFQETIAQAMEDARTLETAVRERLGSSTELRWSIDSAAVQSGGLSSLIGLRARFSDLTVLPRPYGTDAGVAAEAVTEAALFEGGCPVLVLADGTLPAHPPRRVLVAWNQSLEALAAVRRALPMLKAAGAVEITVIDPRRAGAERSDPGGALAQMLIRHGVKAEIAVLARTEPTISEELNRRATEIGADLIVMGAYGHSRFREAILGGATRNMLEKARVPVLMAR</sequence>
<dbReference type="PANTHER" id="PTHR46268">
    <property type="entry name" value="STRESS RESPONSE PROTEIN NHAX"/>
    <property type="match status" value="1"/>
</dbReference>
<reference evidence="3 4" key="1">
    <citation type="submission" date="2016-10" db="EMBL/GenBank/DDBJ databases">
        <authorList>
            <person name="de Groot N.N."/>
        </authorList>
    </citation>
    <scope>NUCLEOTIDE SEQUENCE [LARGE SCALE GENOMIC DNA]</scope>
    <source>
        <strain evidence="3 4">DSM 8512</strain>
    </source>
</reference>
<gene>
    <name evidence="3" type="ORF">SAMN04489859_103132</name>
</gene>
<dbReference type="PANTHER" id="PTHR46268:SF15">
    <property type="entry name" value="UNIVERSAL STRESS PROTEIN HP_0031"/>
    <property type="match status" value="1"/>
</dbReference>
<dbReference type="PRINTS" id="PR01438">
    <property type="entry name" value="UNVRSLSTRESS"/>
</dbReference>
<dbReference type="AlphaFoldDB" id="A0A1H8LJF8"/>
<evidence type="ECO:0000256" key="1">
    <source>
        <dbReference type="ARBA" id="ARBA00008791"/>
    </source>
</evidence>
<keyword evidence="4" id="KW-1185">Reference proteome</keyword>
<protein>
    <submittedName>
        <fullName evidence="3">Nucleotide-binding universal stress protein, UspA family</fullName>
    </submittedName>
</protein>
<dbReference type="Gene3D" id="3.40.50.12370">
    <property type="match status" value="1"/>
</dbReference>
<accession>A0A1H8LJF8</accession>
<dbReference type="InterPro" id="IPR006015">
    <property type="entry name" value="Universal_stress_UspA"/>
</dbReference>
<feature type="domain" description="UspA" evidence="2">
    <location>
        <begin position="156"/>
        <end position="279"/>
    </location>
</feature>
<dbReference type="InterPro" id="IPR006016">
    <property type="entry name" value="UspA"/>
</dbReference>